<sequence length="38" mass="4322">MVSQERLGTSRNVINRVLQDLKAKNLICLLRGKITLVK</sequence>
<accession>C8PK03</accession>
<reference evidence="1 2" key="1">
    <citation type="submission" date="2009-07" db="EMBL/GenBank/DDBJ databases">
        <authorList>
            <person name="Madupu R."/>
            <person name="Sebastian Y."/>
            <person name="Durkin A.S."/>
            <person name="Torralba M."/>
            <person name="Methe B."/>
            <person name="Sutton G.G."/>
            <person name="Strausberg R.L."/>
            <person name="Nelson K.E."/>
        </authorList>
    </citation>
    <scope>NUCLEOTIDE SEQUENCE [LARGE SCALE GENOMIC DNA]</scope>
    <source>
        <strain evidence="1 2">RM3268</strain>
    </source>
</reference>
<evidence type="ECO:0000313" key="1">
    <source>
        <dbReference type="EMBL" id="EEV17258.1"/>
    </source>
</evidence>
<organism evidence="1 2">
    <name type="scientific">Campylobacter gracilis RM3268</name>
    <dbReference type="NCBI Taxonomy" id="553220"/>
    <lineage>
        <taxon>Bacteria</taxon>
        <taxon>Pseudomonadati</taxon>
        <taxon>Campylobacterota</taxon>
        <taxon>Epsilonproteobacteria</taxon>
        <taxon>Campylobacterales</taxon>
        <taxon>Campylobacteraceae</taxon>
        <taxon>Campylobacter</taxon>
    </lineage>
</organism>
<dbReference type="Proteomes" id="UP000005709">
    <property type="component" value="Unassembled WGS sequence"/>
</dbReference>
<evidence type="ECO:0008006" key="3">
    <source>
        <dbReference type="Google" id="ProtNLM"/>
    </source>
</evidence>
<dbReference type="AlphaFoldDB" id="C8PK03"/>
<name>C8PK03_9BACT</name>
<comment type="caution">
    <text evidence="1">The sequence shown here is derived from an EMBL/GenBank/DDBJ whole genome shotgun (WGS) entry which is preliminary data.</text>
</comment>
<keyword evidence="2" id="KW-1185">Reference proteome</keyword>
<gene>
    <name evidence="1" type="ORF">CAMGR0001_1554</name>
</gene>
<protein>
    <recommendedName>
        <fullName evidence="3">HTH crp-type domain-containing protein</fullName>
    </recommendedName>
</protein>
<dbReference type="EMBL" id="ACYG01000027">
    <property type="protein sequence ID" value="EEV17258.1"/>
    <property type="molecule type" value="Genomic_DNA"/>
</dbReference>
<dbReference type="SUPFAM" id="SSF46785">
    <property type="entry name" value="Winged helix' DNA-binding domain"/>
    <property type="match status" value="1"/>
</dbReference>
<dbReference type="InterPro" id="IPR036388">
    <property type="entry name" value="WH-like_DNA-bd_sf"/>
</dbReference>
<evidence type="ECO:0000313" key="2">
    <source>
        <dbReference type="Proteomes" id="UP000005709"/>
    </source>
</evidence>
<dbReference type="Gene3D" id="1.10.10.10">
    <property type="entry name" value="Winged helix-like DNA-binding domain superfamily/Winged helix DNA-binding domain"/>
    <property type="match status" value="1"/>
</dbReference>
<proteinExistence type="predicted"/>
<dbReference type="RefSeq" id="WP_005872311.1">
    <property type="nucleotide sequence ID" value="NZ_ACYG01000027.1"/>
</dbReference>
<dbReference type="InterPro" id="IPR036390">
    <property type="entry name" value="WH_DNA-bd_sf"/>
</dbReference>